<proteinExistence type="predicted"/>
<comment type="caution">
    <text evidence="1">The sequence shown here is derived from an EMBL/GenBank/DDBJ whole genome shotgun (WGS) entry which is preliminary data.</text>
</comment>
<protein>
    <recommendedName>
        <fullName evidence="3">DUF922 domain-containing protein</fullName>
    </recommendedName>
</protein>
<name>A0A3N4MFH5_9BACT</name>
<dbReference type="AlphaFoldDB" id="A0A3N4MFH5"/>
<dbReference type="EMBL" id="RMBX01000015">
    <property type="protein sequence ID" value="RPD38399.1"/>
    <property type="molecule type" value="Genomic_DNA"/>
</dbReference>
<gene>
    <name evidence="1" type="ORF">EG028_24305</name>
</gene>
<organism evidence="1 2">
    <name type="scientific">Chitinophaga barathri</name>
    <dbReference type="NCBI Taxonomy" id="1647451"/>
    <lineage>
        <taxon>Bacteria</taxon>
        <taxon>Pseudomonadati</taxon>
        <taxon>Bacteroidota</taxon>
        <taxon>Chitinophagia</taxon>
        <taxon>Chitinophagales</taxon>
        <taxon>Chitinophagaceae</taxon>
        <taxon>Chitinophaga</taxon>
    </lineage>
</organism>
<reference evidence="2" key="1">
    <citation type="submission" date="2018-11" db="EMBL/GenBank/DDBJ databases">
        <title>Chitinophaga lutea sp.nov., isolate from arsenic contaminated soil.</title>
        <authorList>
            <person name="Zong Y."/>
        </authorList>
    </citation>
    <scope>NUCLEOTIDE SEQUENCE [LARGE SCALE GENOMIC DNA]</scope>
    <source>
        <strain evidence="2">YLT18</strain>
    </source>
</reference>
<keyword evidence="2" id="KW-1185">Reference proteome</keyword>
<evidence type="ECO:0000313" key="2">
    <source>
        <dbReference type="Proteomes" id="UP000279089"/>
    </source>
</evidence>
<evidence type="ECO:0000313" key="1">
    <source>
        <dbReference type="EMBL" id="RPD38399.1"/>
    </source>
</evidence>
<sequence>MSAAPVIKVVFVEETRPEDPSSDSLFYHQRHVTPNDFRGQSSSSGRSEAVSYTSFAFDGSTRQYRDTLEIRLVLQVFWVKSASWTRTMPPTRHTLEHEQLHFDITRLVAERFRRKVLSMPLTMDDHDSRIQYEYLESFREMNRMQEDFDNSVHRGANVAAQQDWLRRIRNELREYGVPTPEM</sequence>
<dbReference type="Proteomes" id="UP000279089">
    <property type="component" value="Unassembled WGS sequence"/>
</dbReference>
<accession>A0A3N4MFH5</accession>
<evidence type="ECO:0008006" key="3">
    <source>
        <dbReference type="Google" id="ProtNLM"/>
    </source>
</evidence>